<comment type="similarity">
    <text evidence="2 6">Belongs to the GDT1 family.</text>
</comment>
<dbReference type="PANTHER" id="PTHR12608:SF1">
    <property type="entry name" value="TRANSMEMBRANE PROTEIN 165"/>
    <property type="match status" value="1"/>
</dbReference>
<dbReference type="Pfam" id="PF01169">
    <property type="entry name" value="GDT1"/>
    <property type="match status" value="2"/>
</dbReference>
<evidence type="ECO:0000313" key="7">
    <source>
        <dbReference type="EMBL" id="BAE51272.1"/>
    </source>
</evidence>
<dbReference type="GO" id="GO:0046873">
    <property type="term" value="F:metal ion transmembrane transporter activity"/>
    <property type="evidence" value="ECO:0007669"/>
    <property type="project" value="InterPro"/>
</dbReference>
<evidence type="ECO:0000256" key="5">
    <source>
        <dbReference type="ARBA" id="ARBA00023136"/>
    </source>
</evidence>
<dbReference type="Proteomes" id="UP000007058">
    <property type="component" value="Chromosome"/>
</dbReference>
<sequence>MAGMGMVRASLGSSRLRVSEGGASTDLGLWPMARPADQPGETFGFGFLASTGLGGFPGHRSCVAQSPIWCLMESLLVSLAVVTAAEIGDKTQLLALLLAAKFRKPWAVVAGILVATVANHGLAALLGVEAARWIGPETMRWIVGLSFIAMAAWTLVPDKMDEDEQPRMWEKAGPFVATTVAFFLVEIGDKTQIATVALGARFGDLLFVTMGTTLGMLIADVPAVFVGNAMAEKLPLKLVRMVAAALFAILGVLALTDVGKAVMG</sequence>
<name>Q2W4F3_PARM1</name>
<dbReference type="GO" id="GO:0016020">
    <property type="term" value="C:membrane"/>
    <property type="evidence" value="ECO:0007669"/>
    <property type="project" value="UniProtKB-SubCell"/>
</dbReference>
<keyword evidence="5 6" id="KW-0472">Membrane</keyword>
<organism evidence="7 8">
    <name type="scientific">Paramagnetospirillum magneticum (strain ATCC 700264 / AMB-1)</name>
    <name type="common">Magnetospirillum magneticum</name>
    <dbReference type="NCBI Taxonomy" id="342108"/>
    <lineage>
        <taxon>Bacteria</taxon>
        <taxon>Pseudomonadati</taxon>
        <taxon>Pseudomonadota</taxon>
        <taxon>Alphaproteobacteria</taxon>
        <taxon>Rhodospirillales</taxon>
        <taxon>Magnetospirillaceae</taxon>
        <taxon>Paramagnetospirillum</taxon>
    </lineage>
</organism>
<protein>
    <recommendedName>
        <fullName evidence="6">GDT1 family protein</fullName>
    </recommendedName>
</protein>
<dbReference type="AlphaFoldDB" id="Q2W4F3"/>
<dbReference type="InterPro" id="IPR001727">
    <property type="entry name" value="GDT1-like"/>
</dbReference>
<evidence type="ECO:0000313" key="8">
    <source>
        <dbReference type="Proteomes" id="UP000007058"/>
    </source>
</evidence>
<dbReference type="PANTHER" id="PTHR12608">
    <property type="entry name" value="TRANSMEMBRANE PROTEIN HTP-1 RELATED"/>
    <property type="match status" value="1"/>
</dbReference>
<evidence type="ECO:0000256" key="4">
    <source>
        <dbReference type="ARBA" id="ARBA00022989"/>
    </source>
</evidence>
<feature type="transmembrane region" description="Helical" evidence="6">
    <location>
        <begin position="205"/>
        <end position="226"/>
    </location>
</feature>
<evidence type="ECO:0000256" key="6">
    <source>
        <dbReference type="RuleBase" id="RU365102"/>
    </source>
</evidence>
<comment type="caution">
    <text evidence="6">Lacks conserved residue(s) required for the propagation of feature annotation.</text>
</comment>
<dbReference type="HOGENOM" id="CLU_040186_2_1_5"/>
<evidence type="ECO:0000256" key="2">
    <source>
        <dbReference type="ARBA" id="ARBA00009190"/>
    </source>
</evidence>
<dbReference type="EMBL" id="AP007255">
    <property type="protein sequence ID" value="BAE51272.1"/>
    <property type="molecule type" value="Genomic_DNA"/>
</dbReference>
<dbReference type="STRING" id="342108.amb2468"/>
<keyword evidence="8" id="KW-1185">Reference proteome</keyword>
<gene>
    <name evidence="7" type="ordered locus">amb2468</name>
</gene>
<keyword evidence="4 6" id="KW-1133">Transmembrane helix</keyword>
<comment type="subcellular location">
    <subcellularLocation>
        <location evidence="1 6">Membrane</location>
        <topology evidence="1 6">Multi-pass membrane protein</topology>
    </subcellularLocation>
</comment>
<accession>Q2W4F3</accession>
<dbReference type="KEGG" id="mag:amb2468"/>
<proteinExistence type="inferred from homology"/>
<keyword evidence="3 6" id="KW-0812">Transmembrane</keyword>
<feature type="transmembrane region" description="Helical" evidence="6">
    <location>
        <begin position="138"/>
        <end position="156"/>
    </location>
</feature>
<evidence type="ECO:0000256" key="1">
    <source>
        <dbReference type="ARBA" id="ARBA00004141"/>
    </source>
</evidence>
<evidence type="ECO:0000256" key="3">
    <source>
        <dbReference type="ARBA" id="ARBA00022692"/>
    </source>
</evidence>
<feature type="transmembrane region" description="Helical" evidence="6">
    <location>
        <begin position="106"/>
        <end position="126"/>
    </location>
</feature>
<reference evidence="7 8" key="1">
    <citation type="journal article" date="2005" name="DNA Res.">
        <title>Complete genome sequence of the facultative anaerobic magnetotactic bacterium Magnetospirillum sp. strain AMB-1.</title>
        <authorList>
            <person name="Matsunaga T."/>
            <person name="Okamura Y."/>
            <person name="Fukuda Y."/>
            <person name="Wahyudi A.T."/>
            <person name="Murase Y."/>
            <person name="Takeyama H."/>
        </authorList>
    </citation>
    <scope>NUCLEOTIDE SEQUENCE [LARGE SCALE GENOMIC DNA]</scope>
    <source>
        <strain evidence="8">ATCC 700264 / AMB-1</strain>
    </source>
</reference>
<feature type="transmembrane region" description="Helical" evidence="6">
    <location>
        <begin position="238"/>
        <end position="256"/>
    </location>
</feature>